<evidence type="ECO:0000256" key="5">
    <source>
        <dbReference type="ARBA" id="ARBA00023242"/>
    </source>
</evidence>
<sequence length="465" mass="51624">MKFIRFIARARRNEPPIQLFTYNENFTATKKSLRRMQPIQVVTPGSPNTGSGTSSGAGISGGAASAAANAIYGDHAALLTPLHDSSSLPLPWDFPSAGQLTLTPSRPSPCDASADASRESVLVDAPANTPASFSPPSFLPRVARNQEEQQQQQILNGASVRLSFADVALVPLGPADRIRDRWLQPLVAAAGETPKIIPPPTLQFISSVLRTWPRRMARDKQCLPPIIHQLQMTQPDVSVPLANCFNLVGMWLNRLPGSEVIVADTVQREMGRLSSDHDVPDIVALAEFQAYFIYCIAACFFPMAGFDLFDGATMITLHEMAFRTARNGLICEAEALPSKQHLSWESWIVAAAKRRTLLALSLFDIVYNEHRLVPTFVAKELQDVYVPESLPVWTASSREAWEREHVRYVALWPERGPVKVSEFWRPQRAVSAESRARIDRIDRWVEVADEFGMMLFSVCVHVHGY</sequence>
<name>A0A167N9C0_9HYPO</name>
<evidence type="ECO:0000256" key="2">
    <source>
        <dbReference type="ARBA" id="ARBA00022833"/>
    </source>
</evidence>
<accession>A0A167N9C0</accession>
<dbReference type="OrthoDB" id="2441642at2759"/>
<dbReference type="STRING" id="1081102.A0A167N9C0"/>
<evidence type="ECO:0000313" key="6">
    <source>
        <dbReference type="EMBL" id="OAA55286.1"/>
    </source>
</evidence>
<evidence type="ECO:0000256" key="4">
    <source>
        <dbReference type="ARBA" id="ARBA00023163"/>
    </source>
</evidence>
<dbReference type="AlphaFoldDB" id="A0A167N9C0"/>
<comment type="caution">
    <text evidence="6">The sequence shown here is derived from an EMBL/GenBank/DDBJ whole genome shotgun (WGS) entry which is preliminary data.</text>
</comment>
<evidence type="ECO:0000313" key="7">
    <source>
        <dbReference type="Proteomes" id="UP000076874"/>
    </source>
</evidence>
<keyword evidence="3" id="KW-0805">Transcription regulation</keyword>
<organism evidence="6 7">
    <name type="scientific">Niveomyces insectorum RCEF 264</name>
    <dbReference type="NCBI Taxonomy" id="1081102"/>
    <lineage>
        <taxon>Eukaryota</taxon>
        <taxon>Fungi</taxon>
        <taxon>Dikarya</taxon>
        <taxon>Ascomycota</taxon>
        <taxon>Pezizomycotina</taxon>
        <taxon>Sordariomycetes</taxon>
        <taxon>Hypocreomycetidae</taxon>
        <taxon>Hypocreales</taxon>
        <taxon>Cordycipitaceae</taxon>
        <taxon>Niveomyces</taxon>
    </lineage>
</organism>
<proteinExistence type="predicted"/>
<keyword evidence="7" id="KW-1185">Reference proteome</keyword>
<dbReference type="Proteomes" id="UP000076874">
    <property type="component" value="Unassembled WGS sequence"/>
</dbReference>
<dbReference type="PANTHER" id="PTHR47660:SF3">
    <property type="entry name" value="FINGER DOMAIN PROTEIN, PUTATIVE (AFU_ORTHOLOGUE AFUA_4G03310)-RELATED"/>
    <property type="match status" value="1"/>
</dbReference>
<dbReference type="EMBL" id="AZHD01000020">
    <property type="protein sequence ID" value="OAA55286.1"/>
    <property type="molecule type" value="Genomic_DNA"/>
</dbReference>
<reference evidence="6 7" key="1">
    <citation type="journal article" date="2016" name="Genome Biol. Evol.">
        <title>Divergent and convergent evolution of fungal pathogenicity.</title>
        <authorList>
            <person name="Shang Y."/>
            <person name="Xiao G."/>
            <person name="Zheng P."/>
            <person name="Cen K."/>
            <person name="Zhan S."/>
            <person name="Wang C."/>
        </authorList>
    </citation>
    <scope>NUCLEOTIDE SEQUENCE [LARGE SCALE GENOMIC DNA]</scope>
    <source>
        <strain evidence="6 7">RCEF 264</strain>
    </source>
</reference>
<dbReference type="PANTHER" id="PTHR47660">
    <property type="entry name" value="TRANSCRIPTION FACTOR WITH C2H2 AND ZN(2)-CYS(6) DNA BINDING DOMAIN (EUROFUNG)-RELATED-RELATED"/>
    <property type="match status" value="1"/>
</dbReference>
<gene>
    <name evidence="6" type="ORF">SPI_08381</name>
</gene>
<keyword evidence="4" id="KW-0804">Transcription</keyword>
<protein>
    <submittedName>
        <fullName evidence="6">C6 finger domain protein</fullName>
    </submittedName>
</protein>
<dbReference type="GO" id="GO:0046872">
    <property type="term" value="F:metal ion binding"/>
    <property type="evidence" value="ECO:0007669"/>
    <property type="project" value="UniProtKB-KW"/>
</dbReference>
<keyword evidence="1" id="KW-0479">Metal-binding</keyword>
<keyword evidence="2" id="KW-0862">Zinc</keyword>
<evidence type="ECO:0000256" key="3">
    <source>
        <dbReference type="ARBA" id="ARBA00023015"/>
    </source>
</evidence>
<evidence type="ECO:0000256" key="1">
    <source>
        <dbReference type="ARBA" id="ARBA00022723"/>
    </source>
</evidence>
<keyword evidence="5" id="KW-0539">Nucleus</keyword>